<gene>
    <name evidence="2" type="ORF">HPB48_019561</name>
</gene>
<evidence type="ECO:0000256" key="1">
    <source>
        <dbReference type="SAM" id="MobiDB-lite"/>
    </source>
</evidence>
<feature type="region of interest" description="Disordered" evidence="1">
    <location>
        <begin position="230"/>
        <end position="324"/>
    </location>
</feature>
<evidence type="ECO:0000313" key="2">
    <source>
        <dbReference type="EMBL" id="KAH9373055.1"/>
    </source>
</evidence>
<evidence type="ECO:0008006" key="4">
    <source>
        <dbReference type="Google" id="ProtNLM"/>
    </source>
</evidence>
<proteinExistence type="predicted"/>
<comment type="caution">
    <text evidence="2">The sequence shown here is derived from an EMBL/GenBank/DDBJ whole genome shotgun (WGS) entry which is preliminary data.</text>
</comment>
<feature type="compositionally biased region" description="Basic residues" evidence="1">
    <location>
        <begin position="313"/>
        <end position="324"/>
    </location>
</feature>
<organism evidence="2 3">
    <name type="scientific">Haemaphysalis longicornis</name>
    <name type="common">Bush tick</name>
    <dbReference type="NCBI Taxonomy" id="44386"/>
    <lineage>
        <taxon>Eukaryota</taxon>
        <taxon>Metazoa</taxon>
        <taxon>Ecdysozoa</taxon>
        <taxon>Arthropoda</taxon>
        <taxon>Chelicerata</taxon>
        <taxon>Arachnida</taxon>
        <taxon>Acari</taxon>
        <taxon>Parasitiformes</taxon>
        <taxon>Ixodida</taxon>
        <taxon>Ixodoidea</taxon>
        <taxon>Ixodidae</taxon>
        <taxon>Haemaphysalinae</taxon>
        <taxon>Haemaphysalis</taxon>
    </lineage>
</organism>
<protein>
    <recommendedName>
        <fullName evidence="4">CCHC-type domain-containing protein</fullName>
    </recommendedName>
</protein>
<dbReference type="EMBL" id="JABSTR010000006">
    <property type="protein sequence ID" value="KAH9373055.1"/>
    <property type="molecule type" value="Genomic_DNA"/>
</dbReference>
<dbReference type="AlphaFoldDB" id="A0A9J6GE18"/>
<dbReference type="VEuPathDB" id="VectorBase:HLOH_039920"/>
<accession>A0A9J6GE18</accession>
<reference evidence="2 3" key="1">
    <citation type="journal article" date="2020" name="Cell">
        <title>Large-Scale Comparative Analyses of Tick Genomes Elucidate Their Genetic Diversity and Vector Capacities.</title>
        <authorList>
            <consortium name="Tick Genome and Microbiome Consortium (TIGMIC)"/>
            <person name="Jia N."/>
            <person name="Wang J."/>
            <person name="Shi W."/>
            <person name="Du L."/>
            <person name="Sun Y."/>
            <person name="Zhan W."/>
            <person name="Jiang J.F."/>
            <person name="Wang Q."/>
            <person name="Zhang B."/>
            <person name="Ji P."/>
            <person name="Bell-Sakyi L."/>
            <person name="Cui X.M."/>
            <person name="Yuan T.T."/>
            <person name="Jiang B.G."/>
            <person name="Yang W.F."/>
            <person name="Lam T.T."/>
            <person name="Chang Q.C."/>
            <person name="Ding S.J."/>
            <person name="Wang X.J."/>
            <person name="Zhu J.G."/>
            <person name="Ruan X.D."/>
            <person name="Zhao L."/>
            <person name="Wei J.T."/>
            <person name="Ye R.Z."/>
            <person name="Que T.C."/>
            <person name="Du C.H."/>
            <person name="Zhou Y.H."/>
            <person name="Cheng J.X."/>
            <person name="Dai P.F."/>
            <person name="Guo W.B."/>
            <person name="Han X.H."/>
            <person name="Huang E.J."/>
            <person name="Li L.F."/>
            <person name="Wei W."/>
            <person name="Gao Y.C."/>
            <person name="Liu J.Z."/>
            <person name="Shao H.Z."/>
            <person name="Wang X."/>
            <person name="Wang C.C."/>
            <person name="Yang T.C."/>
            <person name="Huo Q.B."/>
            <person name="Li W."/>
            <person name="Chen H.Y."/>
            <person name="Chen S.E."/>
            <person name="Zhou L.G."/>
            <person name="Ni X.B."/>
            <person name="Tian J.H."/>
            <person name="Sheng Y."/>
            <person name="Liu T."/>
            <person name="Pan Y.S."/>
            <person name="Xia L.Y."/>
            <person name="Li J."/>
            <person name="Zhao F."/>
            <person name="Cao W.C."/>
        </authorList>
    </citation>
    <scope>NUCLEOTIDE SEQUENCE [LARGE SCALE GENOMIC DNA]</scope>
    <source>
        <strain evidence="2">HaeL-2018</strain>
    </source>
</reference>
<keyword evidence="3" id="KW-1185">Reference proteome</keyword>
<feature type="region of interest" description="Disordered" evidence="1">
    <location>
        <begin position="1"/>
        <end position="31"/>
    </location>
</feature>
<sequence>MLQPPDPGNGEMDQSKPPDETAAPPETPKNPLYEWHTVVNGKYIPVSKLNTSNGGAVMMSSRQPLLPRDEHKVTIRPRNGLQLNAIGTVALARALSKTVQAPKEISNNSIKEVIHQIPQGTTEEELRDQIRADGYNVIQARMLGRSTSAVITFEGKTLPHHFYYWGAYVRCYPYRRSTLVCHVCRKMGHRADVCPNSSEGACGDCGEKHNPQQLCTPKCAICQEEHSTGSNACNQRYRPPVKPKQTTDDKTSTTGPGKQDWRQKPDNDTGPGLKQENQPTHHPPQHHQGRPRMETTDGEPDPDQDPRQEPGTARRRTKGSDHHR</sequence>
<evidence type="ECO:0000313" key="3">
    <source>
        <dbReference type="Proteomes" id="UP000821853"/>
    </source>
</evidence>
<dbReference type="Proteomes" id="UP000821853">
    <property type="component" value="Chromosome 4"/>
</dbReference>
<name>A0A9J6GE18_HAELO</name>